<dbReference type="EMBL" id="JASPKY010000276">
    <property type="protein sequence ID" value="KAK9711648.1"/>
    <property type="molecule type" value="Genomic_DNA"/>
</dbReference>
<proteinExistence type="predicted"/>
<dbReference type="Proteomes" id="UP001458880">
    <property type="component" value="Unassembled WGS sequence"/>
</dbReference>
<protein>
    <submittedName>
        <fullName evidence="1">Uncharacterized protein</fullName>
    </submittedName>
</protein>
<keyword evidence="2" id="KW-1185">Reference proteome</keyword>
<dbReference type="AlphaFoldDB" id="A0AAW1K1D5"/>
<evidence type="ECO:0000313" key="2">
    <source>
        <dbReference type="Proteomes" id="UP001458880"/>
    </source>
</evidence>
<comment type="caution">
    <text evidence="1">The sequence shown here is derived from an EMBL/GenBank/DDBJ whole genome shotgun (WGS) entry which is preliminary data.</text>
</comment>
<name>A0AAW1K1D5_POPJA</name>
<evidence type="ECO:0000313" key="1">
    <source>
        <dbReference type="EMBL" id="KAK9711648.1"/>
    </source>
</evidence>
<gene>
    <name evidence="1" type="ORF">QE152_g25335</name>
</gene>
<sequence length="99" mass="11961">MWNKSKISCVATALILSLKQKEKKKRRWMKDWFKKRDEYTHENLLRELKLSEPTDFRNFLRLDGTLFDELLRLVTPEIRKQNTIMRDAIPPSQRLSITL</sequence>
<reference evidence="1 2" key="1">
    <citation type="journal article" date="2024" name="BMC Genomics">
        <title>De novo assembly and annotation of Popillia japonica's genome with initial clues to its potential as an invasive pest.</title>
        <authorList>
            <person name="Cucini C."/>
            <person name="Boschi S."/>
            <person name="Funari R."/>
            <person name="Cardaioli E."/>
            <person name="Iannotti N."/>
            <person name="Marturano G."/>
            <person name="Paoli F."/>
            <person name="Bruttini M."/>
            <person name="Carapelli A."/>
            <person name="Frati F."/>
            <person name="Nardi F."/>
        </authorList>
    </citation>
    <scope>NUCLEOTIDE SEQUENCE [LARGE SCALE GENOMIC DNA]</scope>
    <source>
        <strain evidence="1">DMR45628</strain>
    </source>
</reference>
<accession>A0AAW1K1D5</accession>
<organism evidence="1 2">
    <name type="scientific">Popillia japonica</name>
    <name type="common">Japanese beetle</name>
    <dbReference type="NCBI Taxonomy" id="7064"/>
    <lineage>
        <taxon>Eukaryota</taxon>
        <taxon>Metazoa</taxon>
        <taxon>Ecdysozoa</taxon>
        <taxon>Arthropoda</taxon>
        <taxon>Hexapoda</taxon>
        <taxon>Insecta</taxon>
        <taxon>Pterygota</taxon>
        <taxon>Neoptera</taxon>
        <taxon>Endopterygota</taxon>
        <taxon>Coleoptera</taxon>
        <taxon>Polyphaga</taxon>
        <taxon>Scarabaeiformia</taxon>
        <taxon>Scarabaeidae</taxon>
        <taxon>Rutelinae</taxon>
        <taxon>Popillia</taxon>
    </lineage>
</organism>